<name>A0ACA9RQ43_9GLOM</name>
<accession>A0ACA9RQ43</accession>
<dbReference type="EMBL" id="CAJVQC010065147">
    <property type="protein sequence ID" value="CAG8805200.1"/>
    <property type="molecule type" value="Genomic_DNA"/>
</dbReference>
<evidence type="ECO:0000313" key="1">
    <source>
        <dbReference type="EMBL" id="CAG8805200.1"/>
    </source>
</evidence>
<organism evidence="1 2">
    <name type="scientific">Racocetra persica</name>
    <dbReference type="NCBI Taxonomy" id="160502"/>
    <lineage>
        <taxon>Eukaryota</taxon>
        <taxon>Fungi</taxon>
        <taxon>Fungi incertae sedis</taxon>
        <taxon>Mucoromycota</taxon>
        <taxon>Glomeromycotina</taxon>
        <taxon>Glomeromycetes</taxon>
        <taxon>Diversisporales</taxon>
        <taxon>Gigasporaceae</taxon>
        <taxon>Racocetra</taxon>
    </lineage>
</organism>
<dbReference type="Proteomes" id="UP000789920">
    <property type="component" value="Unassembled WGS sequence"/>
</dbReference>
<sequence>VNGEVEEFWVYNVMNEKSGQKCGQKYKNIGSLTGNLIIHLRDSHRIPLSTVTNEIYKEKMSEFDSFFIILGEKKIRTMIAKSYKYNQENLQNLLTQNIENISLTADFWSSKARHGYLGITATWITPTFEIKNIILENKYIPSLHSSRTISEELYKCIETWNLEDHIISITTNNRHNKLAIGNRLAPAEILVACTKRLIQFFQYQKQIERLEK</sequence>
<feature type="non-terminal residue" evidence="1">
    <location>
        <position position="212"/>
    </location>
</feature>
<protein>
    <submittedName>
        <fullName evidence="1">31010_t:CDS:1</fullName>
    </submittedName>
</protein>
<evidence type="ECO:0000313" key="2">
    <source>
        <dbReference type="Proteomes" id="UP000789920"/>
    </source>
</evidence>
<reference evidence="1" key="1">
    <citation type="submission" date="2021-06" db="EMBL/GenBank/DDBJ databases">
        <authorList>
            <person name="Kallberg Y."/>
            <person name="Tangrot J."/>
            <person name="Rosling A."/>
        </authorList>
    </citation>
    <scope>NUCLEOTIDE SEQUENCE</scope>
    <source>
        <strain evidence="1">MA461A</strain>
    </source>
</reference>
<proteinExistence type="predicted"/>
<gene>
    <name evidence="1" type="ORF">RPERSI_LOCUS21878</name>
</gene>
<feature type="non-terminal residue" evidence="1">
    <location>
        <position position="1"/>
    </location>
</feature>
<keyword evidence="2" id="KW-1185">Reference proteome</keyword>
<comment type="caution">
    <text evidence="1">The sequence shown here is derived from an EMBL/GenBank/DDBJ whole genome shotgun (WGS) entry which is preliminary data.</text>
</comment>